<dbReference type="CDD" id="cd01335">
    <property type="entry name" value="Radical_SAM"/>
    <property type="match status" value="1"/>
</dbReference>
<evidence type="ECO:0000256" key="10">
    <source>
        <dbReference type="RuleBase" id="RU364116"/>
    </source>
</evidence>
<keyword evidence="5 10" id="KW-0949">S-adenosyl-L-methionine</keyword>
<comment type="cofactor">
    <cofactor evidence="1">
        <name>[4Fe-4S] cluster</name>
        <dbReference type="ChEBI" id="CHEBI:49883"/>
    </cofactor>
</comment>
<comment type="caution">
    <text evidence="12">The sequence shown here is derived from an EMBL/GenBank/DDBJ whole genome shotgun (WGS) entry which is preliminary data.</text>
</comment>
<dbReference type="InterPro" id="IPR006638">
    <property type="entry name" value="Elp3/MiaA/NifB-like_rSAM"/>
</dbReference>
<evidence type="ECO:0000259" key="11">
    <source>
        <dbReference type="PROSITE" id="PS51918"/>
    </source>
</evidence>
<comment type="function">
    <text evidence="10">Probably acts as a heme chaperone, transferring heme to an unknown acceptor. Binds one molecule of heme per monomer, possibly covalently. Binds 1 [4Fe-4S] cluster. The cluster is coordinated with 3 cysteines and an exchangeable S-adenosyl-L-methionine.</text>
</comment>
<dbReference type="InterPro" id="IPR058240">
    <property type="entry name" value="rSAM_sf"/>
</dbReference>
<dbReference type="SFLD" id="SFLDF00288">
    <property type="entry name" value="HemN-like__clustered_with_nucl"/>
    <property type="match status" value="1"/>
</dbReference>
<sequence>MLDPSSIPVSLYIHFPWCIRKCPYCDFNSHESSGSLDETRYTEQLLVDLAADSSWVNNRPIQTIFLGGGTPSLFSADAMARLLTGVAQRVDVASDAEVTMEINPGSLEQASQLSAYLKAGINRVSIGAQSFNARQLRHLGRIHGPADTVRVALAAKQAGFTRINLDLMHGLPDQTVEQALQDLDDALALPADHLSWYQLTIEPNTVFHNQPPSLPDDDTIDAINNEGARVLSNAGFSAYEISAWALPDQQCHHNSNYWQFGDYIGIGAGAHGKLTGTDQVVRTTRTRQPGDYLRSPHRKMKPVVKSERMLEFLICCLRLHAGFEASQFEARTGLPSSQLDHFLARAEQLSLITRYQDRIVPTEQGMRFHNNLLALID</sequence>
<evidence type="ECO:0000256" key="5">
    <source>
        <dbReference type="ARBA" id="ARBA00022691"/>
    </source>
</evidence>
<evidence type="ECO:0000256" key="3">
    <source>
        <dbReference type="ARBA" id="ARBA00017228"/>
    </source>
</evidence>
<keyword evidence="4 10" id="KW-0349">Heme</keyword>
<dbReference type="SFLD" id="SFLDS00029">
    <property type="entry name" value="Radical_SAM"/>
    <property type="match status" value="1"/>
</dbReference>
<accession>A0A2A5X0D0</accession>
<name>A0A2A5X0D0_9GAMM</name>
<keyword evidence="6 10" id="KW-0479">Metal-binding</keyword>
<dbReference type="PANTHER" id="PTHR13932:SF5">
    <property type="entry name" value="RADICAL S-ADENOSYL METHIONINE DOMAIN-CONTAINING PROTEIN 1, MITOCHONDRIAL"/>
    <property type="match status" value="1"/>
</dbReference>
<comment type="similarity">
    <text evidence="2">Belongs to the anaerobic coproporphyrinogen-III oxidase family. HemW subfamily.</text>
</comment>
<gene>
    <name evidence="12" type="ORF">CNE99_00230</name>
</gene>
<dbReference type="NCBIfam" id="TIGR00539">
    <property type="entry name" value="hemN_rel"/>
    <property type="match status" value="1"/>
</dbReference>
<dbReference type="PANTHER" id="PTHR13932">
    <property type="entry name" value="COPROPORPHYRINIGEN III OXIDASE"/>
    <property type="match status" value="1"/>
</dbReference>
<dbReference type="SUPFAM" id="SSF102114">
    <property type="entry name" value="Radical SAM enzymes"/>
    <property type="match status" value="1"/>
</dbReference>
<evidence type="ECO:0000313" key="12">
    <source>
        <dbReference type="EMBL" id="PDH42182.1"/>
    </source>
</evidence>
<keyword evidence="10" id="KW-0963">Cytoplasm</keyword>
<dbReference type="GO" id="GO:0051539">
    <property type="term" value="F:4 iron, 4 sulfur cluster binding"/>
    <property type="evidence" value="ECO:0007669"/>
    <property type="project" value="UniProtKB-UniRule"/>
</dbReference>
<dbReference type="EMBL" id="NTKD01000001">
    <property type="protein sequence ID" value="PDH42182.1"/>
    <property type="molecule type" value="Genomic_DNA"/>
</dbReference>
<reference evidence="12 13" key="1">
    <citation type="submission" date="2017-08" db="EMBL/GenBank/DDBJ databases">
        <title>Fine stratification of microbial communities through a metagenomic profile of the photic zone.</title>
        <authorList>
            <person name="Haro-Moreno J.M."/>
            <person name="Lopez-Perez M."/>
            <person name="De La Torre J."/>
            <person name="Picazo A."/>
            <person name="Camacho A."/>
            <person name="Rodriguez-Valera F."/>
        </authorList>
    </citation>
    <scope>NUCLEOTIDE SEQUENCE [LARGE SCALE GENOMIC DNA]</scope>
    <source>
        <strain evidence="12">MED-G24</strain>
    </source>
</reference>
<feature type="domain" description="Radical SAM core" evidence="11">
    <location>
        <begin position="3"/>
        <end position="237"/>
    </location>
</feature>
<dbReference type="Gene3D" id="3.20.20.70">
    <property type="entry name" value="Aldolase class I"/>
    <property type="match status" value="1"/>
</dbReference>
<keyword evidence="8 10" id="KW-0411">Iron-sulfur</keyword>
<keyword evidence="10" id="KW-0004">4Fe-4S</keyword>
<protein>
    <recommendedName>
        <fullName evidence="3 10">Heme chaperone HemW</fullName>
    </recommendedName>
</protein>
<dbReference type="Proteomes" id="UP000219327">
    <property type="component" value="Unassembled WGS sequence"/>
</dbReference>
<dbReference type="InterPro" id="IPR013785">
    <property type="entry name" value="Aldolase_TIM"/>
</dbReference>
<dbReference type="SFLD" id="SFLDG01065">
    <property type="entry name" value="anaerobic_coproporphyrinogen-I"/>
    <property type="match status" value="1"/>
</dbReference>
<organism evidence="12 13">
    <name type="scientific">OM182 bacterium MED-G24</name>
    <dbReference type="NCBI Taxonomy" id="1986255"/>
    <lineage>
        <taxon>Bacteria</taxon>
        <taxon>Pseudomonadati</taxon>
        <taxon>Pseudomonadota</taxon>
        <taxon>Gammaproteobacteria</taxon>
        <taxon>OMG group</taxon>
        <taxon>OM182 clade</taxon>
    </lineage>
</organism>
<evidence type="ECO:0000256" key="4">
    <source>
        <dbReference type="ARBA" id="ARBA00022617"/>
    </source>
</evidence>
<dbReference type="InterPro" id="IPR010723">
    <property type="entry name" value="HemN_C"/>
</dbReference>
<dbReference type="SFLD" id="SFLDG01082">
    <property type="entry name" value="B12-binding_domain_containing"/>
    <property type="match status" value="1"/>
</dbReference>
<evidence type="ECO:0000256" key="9">
    <source>
        <dbReference type="ARBA" id="ARBA00023186"/>
    </source>
</evidence>
<evidence type="ECO:0000256" key="8">
    <source>
        <dbReference type="ARBA" id="ARBA00023014"/>
    </source>
</evidence>
<evidence type="ECO:0000256" key="7">
    <source>
        <dbReference type="ARBA" id="ARBA00023004"/>
    </source>
</evidence>
<dbReference type="SFLD" id="SFLDF00562">
    <property type="entry name" value="HemN-like__clustered_with_heat"/>
    <property type="match status" value="1"/>
</dbReference>
<keyword evidence="9 10" id="KW-0143">Chaperone</keyword>
<dbReference type="InterPro" id="IPR004559">
    <property type="entry name" value="HemW-like"/>
</dbReference>
<evidence type="ECO:0000256" key="6">
    <source>
        <dbReference type="ARBA" id="ARBA00022723"/>
    </source>
</evidence>
<evidence type="ECO:0000256" key="2">
    <source>
        <dbReference type="ARBA" id="ARBA00006100"/>
    </source>
</evidence>
<keyword evidence="7 10" id="KW-0408">Iron</keyword>
<dbReference type="AlphaFoldDB" id="A0A2A5X0D0"/>
<dbReference type="GO" id="GO:0004109">
    <property type="term" value="F:coproporphyrinogen oxidase activity"/>
    <property type="evidence" value="ECO:0007669"/>
    <property type="project" value="InterPro"/>
</dbReference>
<dbReference type="GO" id="GO:0006779">
    <property type="term" value="P:porphyrin-containing compound biosynthetic process"/>
    <property type="evidence" value="ECO:0007669"/>
    <property type="project" value="InterPro"/>
</dbReference>
<dbReference type="GO" id="GO:0005737">
    <property type="term" value="C:cytoplasm"/>
    <property type="evidence" value="ECO:0007669"/>
    <property type="project" value="UniProtKB-SubCell"/>
</dbReference>
<dbReference type="InterPro" id="IPR007197">
    <property type="entry name" value="rSAM"/>
</dbReference>
<dbReference type="SMART" id="SM00729">
    <property type="entry name" value="Elp3"/>
    <property type="match status" value="1"/>
</dbReference>
<dbReference type="InterPro" id="IPR034505">
    <property type="entry name" value="Coproporphyrinogen-III_oxidase"/>
</dbReference>
<comment type="subcellular location">
    <subcellularLocation>
        <location evidence="10">Cytoplasm</location>
    </subcellularLocation>
</comment>
<dbReference type="Pfam" id="PF04055">
    <property type="entry name" value="Radical_SAM"/>
    <property type="match status" value="1"/>
</dbReference>
<evidence type="ECO:0000256" key="1">
    <source>
        <dbReference type="ARBA" id="ARBA00001966"/>
    </source>
</evidence>
<evidence type="ECO:0000313" key="13">
    <source>
        <dbReference type="Proteomes" id="UP000219327"/>
    </source>
</evidence>
<dbReference type="PROSITE" id="PS51918">
    <property type="entry name" value="RADICAL_SAM"/>
    <property type="match status" value="1"/>
</dbReference>
<dbReference type="Pfam" id="PF06969">
    <property type="entry name" value="HemN_C"/>
    <property type="match status" value="1"/>
</dbReference>
<dbReference type="GO" id="GO:0046872">
    <property type="term" value="F:metal ion binding"/>
    <property type="evidence" value="ECO:0007669"/>
    <property type="project" value="UniProtKB-UniRule"/>
</dbReference>
<proteinExistence type="inferred from homology"/>